<evidence type="ECO:0000313" key="3">
    <source>
        <dbReference type="Proteomes" id="UP000494245"/>
    </source>
</evidence>
<dbReference type="NCBIfam" id="TIGR04391">
    <property type="entry name" value="CcmD_alt_fam"/>
    <property type="match status" value="1"/>
</dbReference>
<evidence type="ECO:0008006" key="4">
    <source>
        <dbReference type="Google" id="ProtNLM"/>
    </source>
</evidence>
<feature type="transmembrane region" description="Helical" evidence="1">
    <location>
        <begin position="6"/>
        <end position="27"/>
    </location>
</feature>
<reference evidence="2 3" key="1">
    <citation type="submission" date="2020-04" db="EMBL/GenBank/DDBJ databases">
        <authorList>
            <consortium name="Desulfovibrio sp. FSS-1 genome sequencing consortium"/>
            <person name="Shimoshige H."/>
            <person name="Kobayashi H."/>
            <person name="Maekawa T."/>
        </authorList>
    </citation>
    <scope>NUCLEOTIDE SEQUENCE [LARGE SCALE GENOMIC DNA]</scope>
    <source>
        <strain evidence="2 3">SIID29052-01</strain>
    </source>
</reference>
<sequence>MGNQTYLLAANVIVWLGICGFVAFVATRQARLERRLKQLEALHED</sequence>
<name>A0A6V8LUL8_9BACT</name>
<evidence type="ECO:0000256" key="1">
    <source>
        <dbReference type="SAM" id="Phobius"/>
    </source>
</evidence>
<keyword evidence="1" id="KW-0472">Membrane</keyword>
<dbReference type="RefSeq" id="WP_173084194.1">
    <property type="nucleotide sequence ID" value="NZ_BLTE01000009.1"/>
</dbReference>
<reference evidence="2 3" key="2">
    <citation type="submission" date="2020-05" db="EMBL/GenBank/DDBJ databases">
        <title>Draft genome sequence of Desulfovibrio sp. strainFSS-1.</title>
        <authorList>
            <person name="Shimoshige H."/>
            <person name="Kobayashi H."/>
            <person name="Maekawa T."/>
        </authorList>
    </citation>
    <scope>NUCLEOTIDE SEQUENCE [LARGE SCALE GENOMIC DNA]</scope>
    <source>
        <strain evidence="2 3">SIID29052-01</strain>
    </source>
</reference>
<keyword evidence="3" id="KW-1185">Reference proteome</keyword>
<accession>A0A6V8LUL8</accession>
<organism evidence="2 3">
    <name type="scientific">Fundidesulfovibrio magnetotacticus</name>
    <dbReference type="NCBI Taxonomy" id="2730080"/>
    <lineage>
        <taxon>Bacteria</taxon>
        <taxon>Pseudomonadati</taxon>
        <taxon>Thermodesulfobacteriota</taxon>
        <taxon>Desulfovibrionia</taxon>
        <taxon>Desulfovibrionales</taxon>
        <taxon>Desulfovibrionaceae</taxon>
        <taxon>Fundidesulfovibrio</taxon>
    </lineage>
</organism>
<protein>
    <recommendedName>
        <fullName evidence="4">CcmD family protein</fullName>
    </recommendedName>
</protein>
<dbReference type="EMBL" id="BLTE01000009">
    <property type="protein sequence ID" value="GFK94271.1"/>
    <property type="molecule type" value="Genomic_DNA"/>
</dbReference>
<comment type="caution">
    <text evidence="2">The sequence shown here is derived from an EMBL/GenBank/DDBJ whole genome shotgun (WGS) entry which is preliminary data.</text>
</comment>
<gene>
    <name evidence="2" type="ORF">NNJEOMEG_02113</name>
</gene>
<dbReference type="InterPro" id="IPR030888">
    <property type="entry name" value="Put_ccm"/>
</dbReference>
<keyword evidence="1" id="KW-0812">Transmembrane</keyword>
<dbReference type="Proteomes" id="UP000494245">
    <property type="component" value="Unassembled WGS sequence"/>
</dbReference>
<evidence type="ECO:0000313" key="2">
    <source>
        <dbReference type="EMBL" id="GFK94271.1"/>
    </source>
</evidence>
<proteinExistence type="predicted"/>
<keyword evidence="1" id="KW-1133">Transmembrane helix</keyword>
<dbReference type="AlphaFoldDB" id="A0A6V8LUL8"/>